<keyword evidence="5" id="KW-0687">Ribonucleoprotein</keyword>
<dbReference type="InterPro" id="IPR000504">
    <property type="entry name" value="RRM_dom"/>
</dbReference>
<dbReference type="EMBL" id="ASPP01006276">
    <property type="protein sequence ID" value="ETO29071.1"/>
    <property type="molecule type" value="Genomic_DNA"/>
</dbReference>
<dbReference type="PROSITE" id="PS50102">
    <property type="entry name" value="RRM"/>
    <property type="match status" value="1"/>
</dbReference>
<dbReference type="Pfam" id="PF00076">
    <property type="entry name" value="RRM_1"/>
    <property type="match status" value="2"/>
</dbReference>
<comment type="caution">
    <text evidence="5">The sequence shown here is derived from an EMBL/GenBank/DDBJ whole genome shotgun (WGS) entry which is preliminary data.</text>
</comment>
<keyword evidence="1 2" id="KW-0694">RNA-binding</keyword>
<organism evidence="5 6">
    <name type="scientific">Reticulomyxa filosa</name>
    <dbReference type="NCBI Taxonomy" id="46433"/>
    <lineage>
        <taxon>Eukaryota</taxon>
        <taxon>Sar</taxon>
        <taxon>Rhizaria</taxon>
        <taxon>Retaria</taxon>
        <taxon>Foraminifera</taxon>
        <taxon>Monothalamids</taxon>
        <taxon>Reticulomyxidae</taxon>
        <taxon>Reticulomyxa</taxon>
    </lineage>
</organism>
<dbReference type="InterPro" id="IPR050886">
    <property type="entry name" value="RNA-binding_reg"/>
</dbReference>
<dbReference type="OrthoDB" id="439808at2759"/>
<dbReference type="SUPFAM" id="SSF54928">
    <property type="entry name" value="RNA-binding domain, RBD"/>
    <property type="match status" value="2"/>
</dbReference>
<evidence type="ECO:0000259" key="4">
    <source>
        <dbReference type="PROSITE" id="PS50102"/>
    </source>
</evidence>
<evidence type="ECO:0000256" key="1">
    <source>
        <dbReference type="ARBA" id="ARBA00022884"/>
    </source>
</evidence>
<dbReference type="Proteomes" id="UP000023152">
    <property type="component" value="Unassembled WGS sequence"/>
</dbReference>
<protein>
    <submittedName>
        <fullName evidence="5">Heterogeneous nuclear ribonucleoprotein A1</fullName>
    </submittedName>
</protein>
<dbReference type="GO" id="GO:0005634">
    <property type="term" value="C:nucleus"/>
    <property type="evidence" value="ECO:0007669"/>
    <property type="project" value="TreeGrafter"/>
</dbReference>
<dbReference type="SMART" id="SM00360">
    <property type="entry name" value="RRM"/>
    <property type="match status" value="2"/>
</dbReference>
<feature type="non-terminal residue" evidence="5">
    <location>
        <position position="269"/>
    </location>
</feature>
<evidence type="ECO:0000313" key="6">
    <source>
        <dbReference type="Proteomes" id="UP000023152"/>
    </source>
</evidence>
<proteinExistence type="predicted"/>
<reference evidence="5 6" key="1">
    <citation type="journal article" date="2013" name="Curr. Biol.">
        <title>The Genome of the Foraminiferan Reticulomyxa filosa.</title>
        <authorList>
            <person name="Glockner G."/>
            <person name="Hulsmann N."/>
            <person name="Schleicher M."/>
            <person name="Noegel A.A."/>
            <person name="Eichinger L."/>
            <person name="Gallinger C."/>
            <person name="Pawlowski J."/>
            <person name="Sierra R."/>
            <person name="Euteneuer U."/>
            <person name="Pillet L."/>
            <person name="Moustafa A."/>
            <person name="Platzer M."/>
            <person name="Groth M."/>
            <person name="Szafranski K."/>
            <person name="Schliwa M."/>
        </authorList>
    </citation>
    <scope>NUCLEOTIDE SEQUENCE [LARGE SCALE GENOMIC DNA]</scope>
</reference>
<dbReference type="Gene3D" id="3.30.70.330">
    <property type="match status" value="2"/>
</dbReference>
<feature type="domain" description="RRM" evidence="4">
    <location>
        <begin position="205"/>
        <end position="269"/>
    </location>
</feature>
<feature type="compositionally biased region" description="Polar residues" evidence="3">
    <location>
        <begin position="159"/>
        <end position="175"/>
    </location>
</feature>
<keyword evidence="6" id="KW-1185">Reference proteome</keyword>
<dbReference type="InterPro" id="IPR035979">
    <property type="entry name" value="RBD_domain_sf"/>
</dbReference>
<dbReference type="PANTHER" id="PTHR48024">
    <property type="entry name" value="GEO13361P1-RELATED"/>
    <property type="match status" value="1"/>
</dbReference>
<feature type="region of interest" description="Disordered" evidence="3">
    <location>
        <begin position="154"/>
        <end position="175"/>
    </location>
</feature>
<gene>
    <name evidence="5" type="ORF">RFI_08052</name>
</gene>
<evidence type="ECO:0000313" key="5">
    <source>
        <dbReference type="EMBL" id="ETO29071.1"/>
    </source>
</evidence>
<dbReference type="AlphaFoldDB" id="X6NSU0"/>
<evidence type="ECO:0000256" key="2">
    <source>
        <dbReference type="PROSITE-ProRule" id="PRU00176"/>
    </source>
</evidence>
<evidence type="ECO:0000256" key="3">
    <source>
        <dbReference type="SAM" id="MobiDB-lite"/>
    </source>
</evidence>
<sequence length="269" mass="30074">MQEINRGLDIRQWCEAFEKHELVEILVNISATDAQFQSSLGQAFVADTKWCKIRALNENSEDTKFPTEAELSNYFSQFGEVTQVEMVNFNQSKNRNGLITFKEYSSAQAVVSMRVHEITIMNPKDKTKETLKLCCCYAFENPFSSSPSISSLACSSVSQDNGTQNQNGNAEVSPSIPHSANRWTDHSDGKAHIDANASAEPLEKRRIFVSSLSYATNDETLINVYSQYGELEDCIIVREKTTGKSKGYGQGAINALEQSEKIIDGRRTR</sequence>
<dbReference type="InterPro" id="IPR012677">
    <property type="entry name" value="Nucleotide-bd_a/b_plait_sf"/>
</dbReference>
<dbReference type="GO" id="GO:0003723">
    <property type="term" value="F:RNA binding"/>
    <property type="evidence" value="ECO:0007669"/>
    <property type="project" value="UniProtKB-UniRule"/>
</dbReference>
<dbReference type="PANTHER" id="PTHR48024:SF25">
    <property type="entry name" value="UBP1-ASSOCIATED PROTEIN 2C"/>
    <property type="match status" value="1"/>
</dbReference>
<accession>X6NSU0</accession>
<name>X6NSU0_RETFI</name>
<dbReference type="GO" id="GO:1990904">
    <property type="term" value="C:ribonucleoprotein complex"/>
    <property type="evidence" value="ECO:0007669"/>
    <property type="project" value="UniProtKB-KW"/>
</dbReference>